<reference evidence="2 3" key="1">
    <citation type="journal article" date="2014" name="Genome Announc.">
        <title>Genome Sequence of Yersinia similis Y228T, a Member of the Yersinia pseudotuberculosis Complex.</title>
        <authorList>
            <person name="Sprague L.D."/>
            <person name="Neubauer H."/>
        </authorList>
    </citation>
    <scope>NUCLEOTIDE SEQUENCE [LARGE SCALE GENOMIC DNA]</scope>
    <source>
        <strain evidence="2 3">228</strain>
    </source>
</reference>
<evidence type="ECO:0000256" key="1">
    <source>
        <dbReference type="SAM" id="Phobius"/>
    </source>
</evidence>
<feature type="transmembrane region" description="Helical" evidence="1">
    <location>
        <begin position="52"/>
        <end position="75"/>
    </location>
</feature>
<accession>A0ABN4CI69</accession>
<keyword evidence="1" id="KW-0812">Transmembrane</keyword>
<evidence type="ECO:0000313" key="2">
    <source>
        <dbReference type="EMBL" id="AHK18440.1"/>
    </source>
</evidence>
<dbReference type="EMBL" id="CP007230">
    <property type="protein sequence ID" value="AHK18440.1"/>
    <property type="molecule type" value="Genomic_DNA"/>
</dbReference>
<protein>
    <recommendedName>
        <fullName evidence="4">Type VI secretion protein</fullName>
    </recommendedName>
</protein>
<organism evidence="2 3">
    <name type="scientific">Yersinia similis</name>
    <dbReference type="NCBI Taxonomy" id="367190"/>
    <lineage>
        <taxon>Bacteria</taxon>
        <taxon>Pseudomonadati</taxon>
        <taxon>Pseudomonadota</taxon>
        <taxon>Gammaproteobacteria</taxon>
        <taxon>Enterobacterales</taxon>
        <taxon>Yersiniaceae</taxon>
        <taxon>Yersinia</taxon>
    </lineage>
</organism>
<feature type="transmembrane region" description="Helical" evidence="1">
    <location>
        <begin position="20"/>
        <end position="40"/>
    </location>
</feature>
<keyword evidence="1" id="KW-0472">Membrane</keyword>
<evidence type="ECO:0000313" key="3">
    <source>
        <dbReference type="Proteomes" id="UP000019439"/>
    </source>
</evidence>
<evidence type="ECO:0008006" key="4">
    <source>
        <dbReference type="Google" id="ProtNLM"/>
    </source>
</evidence>
<keyword evidence="1" id="KW-1133">Transmembrane helix</keyword>
<keyword evidence="3" id="KW-1185">Reference proteome</keyword>
<gene>
    <name evidence="2" type="ORF">BF17_03025</name>
</gene>
<name>A0ABN4CI69_9GAMM</name>
<sequence>MPVNLKLIPTAAMRPNQPKWWVWLLLLLAGLLGGTAYAILSSSTKPEINAETFWGTALALPALSWLTLLVLRMAWYKGNQAMANGWNKDREKTIQRETERGRRFLQVLGVSLHSALREPDDTNGQLQLNALQEKTQSLKTQASWLSDEGIRHSRLFRLDNETPEQLLARGLNKTLEELSLVLASVPADVSLALLVESNSCLSDSQIQAIWQQSWADSHIRQPVTRIEGSGLATLDQWLDQGINKKSLLLVVALQVAPEQPEGTAEAVVGLLLGNAWAQTELKSLASLHRPEQAHDMGTQDLHYAMGQSLDWVPVSAEAVTSGWLVGVDATYHGAIATGLKALSSPINIGQDLHDLGSTLGYPGPAAPWLAIACATGASKPQLIMSGDGLSNTPLWATIVMPSLTS</sequence>
<proteinExistence type="predicted"/>
<dbReference type="Proteomes" id="UP000019439">
    <property type="component" value="Chromosome"/>
</dbReference>